<dbReference type="InterPro" id="IPR052012">
    <property type="entry name" value="GTase_92"/>
</dbReference>
<protein>
    <recommendedName>
        <fullName evidence="8">Glycosyltransferase family 92 protein</fullName>
        <ecNumber evidence="8">2.4.1.-</ecNumber>
    </recommendedName>
</protein>
<comment type="subcellular location">
    <subcellularLocation>
        <location evidence="1">Membrane</location>
        <topology evidence="1">Single-pass membrane protein</topology>
    </subcellularLocation>
</comment>
<evidence type="ECO:0000256" key="3">
    <source>
        <dbReference type="ARBA" id="ARBA00022676"/>
    </source>
</evidence>
<evidence type="ECO:0000256" key="4">
    <source>
        <dbReference type="ARBA" id="ARBA00022679"/>
    </source>
</evidence>
<dbReference type="Pfam" id="PF01697">
    <property type="entry name" value="Glyco_transf_92"/>
    <property type="match status" value="1"/>
</dbReference>
<name>A0A7E4W7M8_PANRE</name>
<keyword evidence="4 8" id="KW-0808">Transferase</keyword>
<evidence type="ECO:0000256" key="1">
    <source>
        <dbReference type="ARBA" id="ARBA00004167"/>
    </source>
</evidence>
<evidence type="ECO:0000256" key="5">
    <source>
        <dbReference type="ARBA" id="ARBA00022692"/>
    </source>
</evidence>
<reference evidence="10" key="2">
    <citation type="submission" date="2020-10" db="UniProtKB">
        <authorList>
            <consortium name="WormBaseParasite"/>
        </authorList>
    </citation>
    <scope>IDENTIFICATION</scope>
</reference>
<evidence type="ECO:0000256" key="7">
    <source>
        <dbReference type="ARBA" id="ARBA00023136"/>
    </source>
</evidence>
<dbReference type="PANTHER" id="PTHR21645">
    <property type="entry name" value="GLYCOSYLTRANSFERASE FAMILY 92 PROTEIN"/>
    <property type="match status" value="1"/>
</dbReference>
<organism evidence="9 10">
    <name type="scientific">Panagrellus redivivus</name>
    <name type="common">Microworm</name>
    <dbReference type="NCBI Taxonomy" id="6233"/>
    <lineage>
        <taxon>Eukaryota</taxon>
        <taxon>Metazoa</taxon>
        <taxon>Ecdysozoa</taxon>
        <taxon>Nematoda</taxon>
        <taxon>Chromadorea</taxon>
        <taxon>Rhabditida</taxon>
        <taxon>Tylenchina</taxon>
        <taxon>Panagrolaimomorpha</taxon>
        <taxon>Panagrolaimoidea</taxon>
        <taxon>Panagrolaimidae</taxon>
        <taxon>Panagrellus</taxon>
    </lineage>
</organism>
<dbReference type="PANTHER" id="PTHR21645:SF2">
    <property type="entry name" value="GLYCOSYLTRANSFERASE FAMILY 92 PROTEIN F59C6.8"/>
    <property type="match status" value="1"/>
</dbReference>
<comment type="similarity">
    <text evidence="2 8">Belongs to the glycosyltransferase 92 family.</text>
</comment>
<proteinExistence type="inferred from homology"/>
<keyword evidence="6" id="KW-1133">Transmembrane helix</keyword>
<dbReference type="InterPro" id="IPR008166">
    <property type="entry name" value="Glyco_transf_92"/>
</dbReference>
<evidence type="ECO:0000313" key="10">
    <source>
        <dbReference type="WBParaSite" id="Pan_g79.t1"/>
    </source>
</evidence>
<dbReference type="GO" id="GO:0016757">
    <property type="term" value="F:glycosyltransferase activity"/>
    <property type="evidence" value="ECO:0007669"/>
    <property type="project" value="UniProtKB-UniRule"/>
</dbReference>
<evidence type="ECO:0000256" key="2">
    <source>
        <dbReference type="ARBA" id="ARBA00007647"/>
    </source>
</evidence>
<keyword evidence="5" id="KW-0812">Transmembrane</keyword>
<dbReference type="EC" id="2.4.1.-" evidence="8"/>
<keyword evidence="9" id="KW-1185">Reference proteome</keyword>
<keyword evidence="7" id="KW-0472">Membrane</keyword>
<dbReference type="Proteomes" id="UP000492821">
    <property type="component" value="Unassembled WGS sequence"/>
</dbReference>
<accession>A0A7E4W7M8</accession>
<evidence type="ECO:0000256" key="8">
    <source>
        <dbReference type="RuleBase" id="RU366017"/>
    </source>
</evidence>
<reference evidence="9" key="1">
    <citation type="journal article" date="2013" name="Genetics">
        <title>The draft genome and transcriptome of Panagrellus redivivus are shaped by the harsh demands of a free-living lifestyle.</title>
        <authorList>
            <person name="Srinivasan J."/>
            <person name="Dillman A.R."/>
            <person name="Macchietto M.G."/>
            <person name="Heikkinen L."/>
            <person name="Lakso M."/>
            <person name="Fracchia K.M."/>
            <person name="Antoshechkin I."/>
            <person name="Mortazavi A."/>
            <person name="Wong G."/>
            <person name="Sternberg P.W."/>
        </authorList>
    </citation>
    <scope>NUCLEOTIDE SEQUENCE [LARGE SCALE GENOMIC DNA]</scope>
    <source>
        <strain evidence="9">MT8872</strain>
    </source>
</reference>
<sequence>MSSAQDHGIIRKCSFNLILKIQHAFKQTPIVKFILFPEWDDILIAYPEKPGPLTYYDMFSPLIQKQPQAASYSLDRFETTFLNPVHEALPFSLSKLISKVEIEPISVLPKIVIRPHLVASIWIHGARIFDGPYREEKTKAAACAHIHNTILKKDKPKPHVKSKRNDTFADAGKLASNFQSTLDRHSFEFKTSNYPFNKLFYEIIAKCYQKIGRDFKKKGGPYYCPTTAACKFEAQNVTVVKTKTSYKMTVTSGLATDNNGCL</sequence>
<dbReference type="WBParaSite" id="Pan_g79.t1">
    <property type="protein sequence ID" value="Pan_g79.t1"/>
    <property type="gene ID" value="Pan_g79"/>
</dbReference>
<dbReference type="AlphaFoldDB" id="A0A7E4W7M8"/>
<evidence type="ECO:0000256" key="6">
    <source>
        <dbReference type="ARBA" id="ARBA00022989"/>
    </source>
</evidence>
<keyword evidence="3 8" id="KW-0328">Glycosyltransferase</keyword>
<evidence type="ECO:0000313" key="9">
    <source>
        <dbReference type="Proteomes" id="UP000492821"/>
    </source>
</evidence>
<dbReference type="GO" id="GO:0016020">
    <property type="term" value="C:membrane"/>
    <property type="evidence" value="ECO:0007669"/>
    <property type="project" value="UniProtKB-SubCell"/>
</dbReference>